<feature type="transmembrane region" description="Helical" evidence="6">
    <location>
        <begin position="213"/>
        <end position="232"/>
    </location>
</feature>
<evidence type="ECO:0000256" key="4">
    <source>
        <dbReference type="ARBA" id="ARBA00022989"/>
    </source>
</evidence>
<feature type="transmembrane region" description="Helical" evidence="6">
    <location>
        <begin position="303"/>
        <end position="327"/>
    </location>
</feature>
<name>A0ABU0M031_9BACT</name>
<keyword evidence="8" id="KW-1185">Reference proteome</keyword>
<keyword evidence="5 6" id="KW-0472">Membrane</keyword>
<keyword evidence="2" id="KW-1003">Cell membrane</keyword>
<comment type="subcellular location">
    <subcellularLocation>
        <location evidence="1">Cell membrane</location>
        <topology evidence="1">Multi-pass membrane protein</topology>
    </subcellularLocation>
</comment>
<feature type="transmembrane region" description="Helical" evidence="6">
    <location>
        <begin position="37"/>
        <end position="57"/>
    </location>
</feature>
<accession>A0ABU0M031</accession>
<feature type="transmembrane region" description="Helical" evidence="6">
    <location>
        <begin position="102"/>
        <end position="123"/>
    </location>
</feature>
<feature type="transmembrane region" description="Helical" evidence="6">
    <location>
        <begin position="261"/>
        <end position="283"/>
    </location>
</feature>
<keyword evidence="3 6" id="KW-0812">Transmembrane</keyword>
<feature type="transmembrane region" description="Helical" evidence="6">
    <location>
        <begin position="348"/>
        <end position="368"/>
    </location>
</feature>
<organism evidence="7 8">
    <name type="scientific">Mycoplasmoides fastidiosum</name>
    <dbReference type="NCBI Taxonomy" id="92758"/>
    <lineage>
        <taxon>Bacteria</taxon>
        <taxon>Bacillati</taxon>
        <taxon>Mycoplasmatota</taxon>
        <taxon>Mycoplasmoidales</taxon>
        <taxon>Mycoplasmoidaceae</taxon>
        <taxon>Mycoplasmoides</taxon>
    </lineage>
</organism>
<dbReference type="PANTHER" id="PTHR47089:SF1">
    <property type="entry name" value="GUANOSINE ABC TRANSPORTER PERMEASE PROTEIN NUPP"/>
    <property type="match status" value="1"/>
</dbReference>
<protein>
    <submittedName>
        <fullName evidence="7">ABC-type uncharacterized transport system permease subunit</fullName>
    </submittedName>
</protein>
<comment type="caution">
    <text evidence="7">The sequence shown here is derived from an EMBL/GenBank/DDBJ whole genome shotgun (WGS) entry which is preliminary data.</text>
</comment>
<evidence type="ECO:0000256" key="5">
    <source>
        <dbReference type="ARBA" id="ARBA00023136"/>
    </source>
</evidence>
<evidence type="ECO:0000256" key="2">
    <source>
        <dbReference type="ARBA" id="ARBA00022475"/>
    </source>
</evidence>
<feature type="transmembrane region" description="Helical" evidence="6">
    <location>
        <begin position="77"/>
        <end position="95"/>
    </location>
</feature>
<sequence length="600" mass="69561">MNKISIWNQQINNGVNWVWRKLRAVQDQNGRRKLYNVFWAVIFGLILAGIFISFSGSNPLLVYQAFFAAVDVNSNKYLLITAIYIFSGIAVGIGFQAGLFNIGVPGQMMLGGAFATMYLHQFANEQNSFPVDTGILFVSFLIASLSGFGIALLAGILKAYFKVNEVVSTILFNWIVFELCRFIFRLDGGFNFPGFAFRSYAHVLPNFYETLNYFLLLFFIAVGFAFIIWWIVRKTTLGYAIKMTGLSATAAQYSGVDNRKLTVLVMGFSGFLAGLCGFLYFVILNKDFNIAGLNGPLNLGFDSIAITMLALNSPVGIIFSGLFYAAFNVGSEGLGIYVGNPNLNINTYTIIVGIVIYLVAMAAVFSQFNPLIWIQTKFLLLRNSQIYWTRDQQQQFQKRLHHFQTELKQQPDQAKKIQFISTFLNQLEQEWTKQSVLNLSFYRQLQKIHWQQFWLEWRHYSRLLKQNHKAIVQLKKQAQANWNYYLSLESDQAQIAFLDQIQNAKSQVQTQLTQLHYYKKKQLISNFWAWYREKKQLTKKVRTQAREVMGRYYWLLFYRQFYPKIYAQKLSQFLELQPQRFLTTQQYTQLMTDQTQQLKE</sequence>
<dbReference type="PANTHER" id="PTHR47089">
    <property type="entry name" value="ABC TRANSPORTER, PERMEASE PROTEIN"/>
    <property type="match status" value="1"/>
</dbReference>
<dbReference type="EMBL" id="JAUSWO010000001">
    <property type="protein sequence ID" value="MDQ0514310.1"/>
    <property type="molecule type" value="Genomic_DNA"/>
</dbReference>
<proteinExistence type="predicted"/>
<evidence type="ECO:0000313" key="8">
    <source>
        <dbReference type="Proteomes" id="UP001240643"/>
    </source>
</evidence>
<dbReference type="Pfam" id="PF02653">
    <property type="entry name" value="BPD_transp_2"/>
    <property type="match status" value="1"/>
</dbReference>
<evidence type="ECO:0000256" key="3">
    <source>
        <dbReference type="ARBA" id="ARBA00022692"/>
    </source>
</evidence>
<gene>
    <name evidence="7" type="ORF">J2Z62_000748</name>
</gene>
<dbReference type="Proteomes" id="UP001240643">
    <property type="component" value="Unassembled WGS sequence"/>
</dbReference>
<evidence type="ECO:0000313" key="7">
    <source>
        <dbReference type="EMBL" id="MDQ0514310.1"/>
    </source>
</evidence>
<dbReference type="RefSeq" id="WP_256547811.1">
    <property type="nucleotide sequence ID" value="NZ_CP101809.1"/>
</dbReference>
<dbReference type="InterPro" id="IPR001851">
    <property type="entry name" value="ABC_transp_permease"/>
</dbReference>
<evidence type="ECO:0000256" key="1">
    <source>
        <dbReference type="ARBA" id="ARBA00004651"/>
    </source>
</evidence>
<evidence type="ECO:0000256" key="6">
    <source>
        <dbReference type="SAM" id="Phobius"/>
    </source>
</evidence>
<keyword evidence="4 6" id="KW-1133">Transmembrane helix</keyword>
<feature type="transmembrane region" description="Helical" evidence="6">
    <location>
        <begin position="135"/>
        <end position="154"/>
    </location>
</feature>
<dbReference type="CDD" id="cd06580">
    <property type="entry name" value="TM_PBP1_transp_TpRbsC_like"/>
    <property type="match status" value="1"/>
</dbReference>
<reference evidence="7" key="1">
    <citation type="submission" date="2023-07" db="EMBL/GenBank/DDBJ databases">
        <title>Genomic Encyclopedia of Type Strains, Phase IV (KMG-IV): sequencing the most valuable type-strain genomes for metagenomic binning, comparative biology and taxonomic classification.</title>
        <authorList>
            <person name="Goeker M."/>
        </authorList>
    </citation>
    <scope>NUCLEOTIDE SEQUENCE [LARGE SCALE GENOMIC DNA]</scope>
    <source>
        <strain evidence="7">DSM 21204</strain>
    </source>
</reference>
<feature type="transmembrane region" description="Helical" evidence="6">
    <location>
        <begin position="166"/>
        <end position="184"/>
    </location>
</feature>